<dbReference type="InterPro" id="IPR021190">
    <property type="entry name" value="Pept_M10A"/>
</dbReference>
<accession>A0AAV4X6I1</accession>
<dbReference type="InterPro" id="IPR002477">
    <property type="entry name" value="Peptidoglycan-bd-like"/>
</dbReference>
<keyword evidence="2" id="KW-0645">Protease</keyword>
<evidence type="ECO:0000256" key="5">
    <source>
        <dbReference type="ARBA" id="ARBA00022801"/>
    </source>
</evidence>
<dbReference type="InterPro" id="IPR024079">
    <property type="entry name" value="MetalloPept_cat_dom_sf"/>
</dbReference>
<evidence type="ECO:0000256" key="3">
    <source>
        <dbReference type="ARBA" id="ARBA00022723"/>
    </source>
</evidence>
<feature type="binding site" evidence="11">
    <location>
        <position position="189"/>
    </location>
    <ligand>
        <name>Ca(2+)</name>
        <dbReference type="ChEBI" id="CHEBI:29108"/>
        <label>1</label>
    </ligand>
</feature>
<dbReference type="GO" id="GO:0004222">
    <property type="term" value="F:metalloendopeptidase activity"/>
    <property type="evidence" value="ECO:0007669"/>
    <property type="project" value="InterPro"/>
</dbReference>
<dbReference type="Proteomes" id="UP001054837">
    <property type="component" value="Unassembled WGS sequence"/>
</dbReference>
<keyword evidence="3 10" id="KW-0479">Metal-binding</keyword>
<evidence type="ECO:0000256" key="8">
    <source>
        <dbReference type="ARBA" id="ARBA00023145"/>
    </source>
</evidence>
<comment type="cofactor">
    <cofactor evidence="11">
        <name>Ca(2+)</name>
        <dbReference type="ChEBI" id="CHEBI:29108"/>
    </cofactor>
    <text evidence="11">Can bind about 5 Ca(2+) ions per subunit.</text>
</comment>
<dbReference type="Pfam" id="PF01471">
    <property type="entry name" value="PG_binding_1"/>
    <property type="match status" value="1"/>
</dbReference>
<sequence length="445" mass="50052">MMVECAPLPQDKIPSKEMESFMKQYGYIGSGPDNADALYTEEGFKMAVEQMQKFGGLPQTGVLDEATINLTRSPRCGVPDVISHHRSKRYILGPTAWKKRNLTYFLANWSPQLQQAVTKSKLAKAFGLWADVTPLRFTPRESMDADLIVAFGRGYHGDLYPFDGPSGVLAHAYFPYEHGSYGGDVHFDDDENWIDASTTESEEGVDFYTVAAHEIGHSLGLAHSTVRGSIMFPYYKGYDAYMRLDYDDVYAMYSMYVLNAKYEDEDTITTEHEEPHYPDRDDDEVTPPKDDDYDDDNGEEESTEKTHDDDNDNDEEESVDKVDGDDETDDSHDYDHDEDSDYQPKSVTPTEGGFNDEGTNTEGEDSNKDWEDDAVYTEFFDWSTVFSGEVDGATSSTEKKPETSTTPATTTMTPQVTTPKIPSLCDGSMDAASLFRDELFIFKGR</sequence>
<dbReference type="CDD" id="cd04278">
    <property type="entry name" value="ZnMc_MMP"/>
    <property type="match status" value="1"/>
</dbReference>
<organism evidence="15 16">
    <name type="scientific">Caerostris darwini</name>
    <dbReference type="NCBI Taxonomy" id="1538125"/>
    <lineage>
        <taxon>Eukaryota</taxon>
        <taxon>Metazoa</taxon>
        <taxon>Ecdysozoa</taxon>
        <taxon>Arthropoda</taxon>
        <taxon>Chelicerata</taxon>
        <taxon>Arachnida</taxon>
        <taxon>Araneae</taxon>
        <taxon>Araneomorphae</taxon>
        <taxon>Entelegynae</taxon>
        <taxon>Araneoidea</taxon>
        <taxon>Araneidae</taxon>
        <taxon>Caerostris</taxon>
    </lineage>
</organism>
<dbReference type="PANTHER" id="PTHR10201">
    <property type="entry name" value="MATRIX METALLOPROTEINASE"/>
    <property type="match status" value="1"/>
</dbReference>
<feature type="binding site" evidence="11">
    <location>
        <position position="182"/>
    </location>
    <ligand>
        <name>Ca(2+)</name>
        <dbReference type="ChEBI" id="CHEBI:29108"/>
        <label>2</label>
    </ligand>
</feature>
<dbReference type="InterPro" id="IPR006026">
    <property type="entry name" value="Peptidase_Metallo"/>
</dbReference>
<gene>
    <name evidence="15" type="primary">MMP13</name>
    <name evidence="15" type="ORF">CDAR_581371</name>
</gene>
<feature type="binding site" evidence="11">
    <location>
        <position position="191"/>
    </location>
    <ligand>
        <name>Ca(2+)</name>
        <dbReference type="ChEBI" id="CHEBI:29108"/>
        <label>1</label>
    </ligand>
</feature>
<feature type="binding site" evidence="11">
    <location>
        <position position="166"/>
    </location>
    <ligand>
        <name>Ca(2+)</name>
        <dbReference type="ChEBI" id="CHEBI:29108"/>
        <label>3</label>
    </ligand>
</feature>
<feature type="binding site" evidence="11">
    <location>
        <position position="184"/>
    </location>
    <ligand>
        <name>Ca(2+)</name>
        <dbReference type="ChEBI" id="CHEBI:29108"/>
        <label>2</label>
    </ligand>
</feature>
<dbReference type="Gene3D" id="3.40.390.10">
    <property type="entry name" value="Collagenase (Catalytic Domain)"/>
    <property type="match status" value="1"/>
</dbReference>
<evidence type="ECO:0000313" key="16">
    <source>
        <dbReference type="Proteomes" id="UP001054837"/>
    </source>
</evidence>
<keyword evidence="7" id="KW-0482">Metalloprotease</keyword>
<comment type="similarity">
    <text evidence="1">Belongs to the peptidase M10A family.</text>
</comment>
<proteinExistence type="inferred from homology"/>
<feature type="binding site" evidence="11">
    <location>
        <position position="164"/>
    </location>
    <ligand>
        <name>Ca(2+)</name>
        <dbReference type="ChEBI" id="CHEBI:29108"/>
        <label>3</label>
    </ligand>
</feature>
<evidence type="ECO:0000256" key="13">
    <source>
        <dbReference type="SAM" id="MobiDB-lite"/>
    </source>
</evidence>
<dbReference type="InterPro" id="IPR033739">
    <property type="entry name" value="M10A_MMP"/>
</dbReference>
<keyword evidence="5" id="KW-0378">Hydrolase</keyword>
<feature type="binding site" evidence="11">
    <location>
        <position position="158"/>
    </location>
    <ligand>
        <name>Zn(2+)</name>
        <dbReference type="ChEBI" id="CHEBI:29105"/>
        <label>1</label>
    </ligand>
</feature>
<dbReference type="InterPro" id="IPR036365">
    <property type="entry name" value="PGBD-like_sf"/>
</dbReference>
<evidence type="ECO:0000256" key="2">
    <source>
        <dbReference type="ARBA" id="ARBA00022670"/>
    </source>
</evidence>
<dbReference type="PANTHER" id="PTHR10201:SF169">
    <property type="entry name" value="MATRIX METALLOPROTEINASE-16-LIKE PROTEIN"/>
    <property type="match status" value="1"/>
</dbReference>
<dbReference type="Pfam" id="PF00413">
    <property type="entry name" value="Peptidase_M10"/>
    <property type="match status" value="1"/>
</dbReference>
<evidence type="ECO:0000256" key="11">
    <source>
        <dbReference type="PIRSR" id="PIRSR621190-2"/>
    </source>
</evidence>
<feature type="binding site" evidence="11">
    <location>
        <position position="156"/>
    </location>
    <ligand>
        <name>Zn(2+)</name>
        <dbReference type="ChEBI" id="CHEBI:29105"/>
        <label>1</label>
    </ligand>
</feature>
<evidence type="ECO:0000256" key="1">
    <source>
        <dbReference type="ARBA" id="ARBA00010370"/>
    </source>
</evidence>
<feature type="binding site" evidence="11">
    <location>
        <position position="188"/>
    </location>
    <ligand>
        <name>Ca(2+)</name>
        <dbReference type="ChEBI" id="CHEBI:29108"/>
        <label>3</label>
    </ligand>
</feature>
<dbReference type="FunFam" id="3.40.390.10:FF:000022">
    <property type="entry name" value="Matrix metalloproteinase 1, isoform C"/>
    <property type="match status" value="1"/>
</dbReference>
<dbReference type="GO" id="GO:0030198">
    <property type="term" value="P:extracellular matrix organization"/>
    <property type="evidence" value="ECO:0007669"/>
    <property type="project" value="TreeGrafter"/>
</dbReference>
<feature type="compositionally biased region" description="Low complexity" evidence="13">
    <location>
        <begin position="403"/>
        <end position="420"/>
    </location>
</feature>
<feature type="short sequence motif" description="Cysteine switch" evidence="12">
    <location>
        <begin position="74"/>
        <end position="81"/>
    </location>
</feature>
<feature type="binding site" evidence="10">
    <location>
        <position position="213"/>
    </location>
    <ligand>
        <name>Zn(2+)</name>
        <dbReference type="ChEBI" id="CHEBI:29105"/>
        <label>2</label>
        <note>catalytic</note>
    </ligand>
</feature>
<feature type="compositionally biased region" description="Basic and acidic residues" evidence="13">
    <location>
        <begin position="269"/>
        <end position="279"/>
    </location>
</feature>
<dbReference type="EMBL" id="BPLQ01015709">
    <property type="protein sequence ID" value="GIY90129.1"/>
    <property type="molecule type" value="Genomic_DNA"/>
</dbReference>
<feature type="compositionally biased region" description="Acidic residues" evidence="13">
    <location>
        <begin position="280"/>
        <end position="302"/>
    </location>
</feature>
<feature type="binding site" evidence="10">
    <location>
        <position position="223"/>
    </location>
    <ligand>
        <name>Zn(2+)</name>
        <dbReference type="ChEBI" id="CHEBI:29105"/>
        <label>2</label>
        <note>catalytic</note>
    </ligand>
</feature>
<feature type="compositionally biased region" description="Acidic residues" evidence="13">
    <location>
        <begin position="309"/>
        <end position="341"/>
    </location>
</feature>
<feature type="non-terminal residue" evidence="15">
    <location>
        <position position="445"/>
    </location>
</feature>
<dbReference type="InterPro" id="IPR001818">
    <property type="entry name" value="Pept_M10_metallopeptidase"/>
</dbReference>
<dbReference type="GO" id="GO:0006508">
    <property type="term" value="P:proteolysis"/>
    <property type="evidence" value="ECO:0007669"/>
    <property type="project" value="UniProtKB-KW"/>
</dbReference>
<evidence type="ECO:0000256" key="9">
    <source>
        <dbReference type="PIRSR" id="PIRSR001191-1"/>
    </source>
</evidence>
<keyword evidence="4" id="KW-0732">Signal</keyword>
<dbReference type="PRINTS" id="PR00138">
    <property type="entry name" value="MATRIXIN"/>
</dbReference>
<dbReference type="PIRSF" id="PIRSF001191">
    <property type="entry name" value="Peptidase_M10A_matrix"/>
    <property type="match status" value="1"/>
</dbReference>
<feature type="binding site" evidence="11">
    <location>
        <position position="231"/>
    </location>
    <ligand>
        <name>Zn(2+)</name>
        <dbReference type="ChEBI" id="CHEBI:29105"/>
        <label>2</label>
        <note>catalytic</note>
    </ligand>
</feature>
<evidence type="ECO:0000256" key="12">
    <source>
        <dbReference type="PIRSR" id="PIRSR621190-5"/>
    </source>
</evidence>
<feature type="active site" evidence="9">
    <location>
        <position position="214"/>
    </location>
</feature>
<dbReference type="GO" id="GO:0008270">
    <property type="term" value="F:zinc ion binding"/>
    <property type="evidence" value="ECO:0007669"/>
    <property type="project" value="InterPro"/>
</dbReference>
<feature type="binding site" evidence="11">
    <location>
        <position position="186"/>
    </location>
    <ligand>
        <name>Zn(2+)</name>
        <dbReference type="ChEBI" id="CHEBI:29105"/>
        <label>1</label>
    </ligand>
</feature>
<dbReference type="AlphaFoldDB" id="A0AAV4X6I1"/>
<evidence type="ECO:0000256" key="6">
    <source>
        <dbReference type="ARBA" id="ARBA00022833"/>
    </source>
</evidence>
<keyword evidence="16" id="KW-1185">Reference proteome</keyword>
<protein>
    <submittedName>
        <fullName evidence="15">Collagenase 3</fullName>
    </submittedName>
</protein>
<evidence type="ECO:0000256" key="4">
    <source>
        <dbReference type="ARBA" id="ARBA00022729"/>
    </source>
</evidence>
<dbReference type="SMART" id="SM00235">
    <property type="entry name" value="ZnMc"/>
    <property type="match status" value="1"/>
</dbReference>
<feature type="binding site" evidence="10">
    <location>
        <position position="217"/>
    </location>
    <ligand>
        <name>Zn(2+)</name>
        <dbReference type="ChEBI" id="CHEBI:29105"/>
        <label>2</label>
        <note>catalytic</note>
    </ligand>
</feature>
<feature type="binding site" evidence="11">
    <location>
        <position position="146"/>
    </location>
    <ligand>
        <name>Ca(2+)</name>
        <dbReference type="ChEBI" id="CHEBI:29108"/>
        <label>2</label>
    </ligand>
</feature>
<feature type="domain" description="Peptidase metallopeptidase" evidence="14">
    <location>
        <begin position="93"/>
        <end position="258"/>
    </location>
</feature>
<reference evidence="15 16" key="1">
    <citation type="submission" date="2021-06" db="EMBL/GenBank/DDBJ databases">
        <title>Caerostris darwini draft genome.</title>
        <authorList>
            <person name="Kono N."/>
            <person name="Arakawa K."/>
        </authorList>
    </citation>
    <scope>NUCLEOTIDE SEQUENCE [LARGE SCALE GENOMIC DNA]</scope>
</reference>
<evidence type="ECO:0000256" key="10">
    <source>
        <dbReference type="PIRSR" id="PIRSR001191-2"/>
    </source>
</evidence>
<dbReference type="SUPFAM" id="SSF47090">
    <property type="entry name" value="PGBD-like"/>
    <property type="match status" value="1"/>
</dbReference>
<dbReference type="GO" id="GO:0031012">
    <property type="term" value="C:extracellular matrix"/>
    <property type="evidence" value="ECO:0007669"/>
    <property type="project" value="InterPro"/>
</dbReference>
<feature type="binding site" evidence="11">
    <location>
        <position position="171"/>
    </location>
    <ligand>
        <name>Zn(2+)</name>
        <dbReference type="ChEBI" id="CHEBI:29105"/>
        <label>1</label>
    </ligand>
</feature>
<name>A0AAV4X6I1_9ARAC</name>
<dbReference type="SUPFAM" id="SSF55486">
    <property type="entry name" value="Metalloproteases ('zincins'), catalytic domain"/>
    <property type="match status" value="1"/>
</dbReference>
<evidence type="ECO:0000259" key="14">
    <source>
        <dbReference type="SMART" id="SM00235"/>
    </source>
</evidence>
<dbReference type="InterPro" id="IPR021158">
    <property type="entry name" value="Pept_M10A_Zn_BS"/>
</dbReference>
<keyword evidence="11" id="KW-0106">Calcium</keyword>
<feature type="binding site" evidence="11">
    <location>
        <position position="163"/>
    </location>
    <ligand>
        <name>Ca(2+)</name>
        <dbReference type="ChEBI" id="CHEBI:29108"/>
        <label>3</label>
    </ligand>
</feature>
<feature type="binding site" evidence="11">
    <location>
        <position position="191"/>
    </location>
    <ligand>
        <name>Ca(2+)</name>
        <dbReference type="ChEBI" id="CHEBI:29108"/>
        <label>3</label>
    </ligand>
</feature>
<feature type="region of interest" description="Disordered" evidence="13">
    <location>
        <begin position="390"/>
        <end position="422"/>
    </location>
</feature>
<comment type="caution">
    <text evidence="15">The sequence shown here is derived from an EMBL/GenBank/DDBJ whole genome shotgun (WGS) entry which is preliminary data.</text>
</comment>
<comment type="cofactor">
    <cofactor evidence="11">
        <name>Zn(2+)</name>
        <dbReference type="ChEBI" id="CHEBI:29105"/>
    </cofactor>
    <text evidence="11">Binds 2 Zn(2+) ions per subunit.</text>
</comment>
<dbReference type="GO" id="GO:0030574">
    <property type="term" value="P:collagen catabolic process"/>
    <property type="evidence" value="ECO:0007669"/>
    <property type="project" value="TreeGrafter"/>
</dbReference>
<keyword evidence="6 10" id="KW-0862">Zinc</keyword>
<keyword evidence="8" id="KW-0865">Zymogen</keyword>
<evidence type="ECO:0000256" key="7">
    <source>
        <dbReference type="ARBA" id="ARBA00023049"/>
    </source>
</evidence>
<dbReference type="PROSITE" id="PS00546">
    <property type="entry name" value="CYSTEINE_SWITCH"/>
    <property type="match status" value="1"/>
</dbReference>
<feature type="binding site" description="in inhibited form" evidence="11">
    <location>
        <position position="76"/>
    </location>
    <ligand>
        <name>Zn(2+)</name>
        <dbReference type="ChEBI" id="CHEBI:29105"/>
        <label>2</label>
        <note>catalytic</note>
    </ligand>
</feature>
<evidence type="ECO:0000313" key="15">
    <source>
        <dbReference type="EMBL" id="GIY90129.1"/>
    </source>
</evidence>
<feature type="region of interest" description="Disordered" evidence="13">
    <location>
        <begin position="268"/>
        <end position="372"/>
    </location>
</feature>
<dbReference type="GO" id="GO:0005615">
    <property type="term" value="C:extracellular space"/>
    <property type="evidence" value="ECO:0007669"/>
    <property type="project" value="TreeGrafter"/>
</dbReference>